<dbReference type="InParanoid" id="A0A3N4KEA5"/>
<reference evidence="2 3" key="1">
    <citation type="journal article" date="2018" name="Nat. Ecol. Evol.">
        <title>Pezizomycetes genomes reveal the molecular basis of ectomycorrhizal truffle lifestyle.</title>
        <authorList>
            <person name="Murat C."/>
            <person name="Payen T."/>
            <person name="Noel B."/>
            <person name="Kuo A."/>
            <person name="Morin E."/>
            <person name="Chen J."/>
            <person name="Kohler A."/>
            <person name="Krizsan K."/>
            <person name="Balestrini R."/>
            <person name="Da Silva C."/>
            <person name="Montanini B."/>
            <person name="Hainaut M."/>
            <person name="Levati E."/>
            <person name="Barry K.W."/>
            <person name="Belfiori B."/>
            <person name="Cichocki N."/>
            <person name="Clum A."/>
            <person name="Dockter R.B."/>
            <person name="Fauchery L."/>
            <person name="Guy J."/>
            <person name="Iotti M."/>
            <person name="Le Tacon F."/>
            <person name="Lindquist E.A."/>
            <person name="Lipzen A."/>
            <person name="Malagnac F."/>
            <person name="Mello A."/>
            <person name="Molinier V."/>
            <person name="Miyauchi S."/>
            <person name="Poulain J."/>
            <person name="Riccioni C."/>
            <person name="Rubini A."/>
            <person name="Sitrit Y."/>
            <person name="Splivallo R."/>
            <person name="Traeger S."/>
            <person name="Wang M."/>
            <person name="Zifcakova L."/>
            <person name="Wipf D."/>
            <person name="Zambonelli A."/>
            <person name="Paolocci F."/>
            <person name="Nowrousian M."/>
            <person name="Ottonello S."/>
            <person name="Baldrian P."/>
            <person name="Spatafora J.W."/>
            <person name="Henrissat B."/>
            <person name="Nagy L.G."/>
            <person name="Aury J.M."/>
            <person name="Wincker P."/>
            <person name="Grigoriev I.V."/>
            <person name="Bonfante P."/>
            <person name="Martin F.M."/>
        </authorList>
    </citation>
    <scope>NUCLEOTIDE SEQUENCE [LARGE SCALE GENOMIC DNA]</scope>
    <source>
        <strain evidence="2 3">CCBAS932</strain>
    </source>
</reference>
<name>A0A3N4KEA5_9PEZI</name>
<feature type="compositionally biased region" description="Low complexity" evidence="1">
    <location>
        <begin position="175"/>
        <end position="186"/>
    </location>
</feature>
<feature type="region of interest" description="Disordered" evidence="1">
    <location>
        <begin position="173"/>
        <end position="215"/>
    </location>
</feature>
<accession>A0A3N4KEA5</accession>
<proteinExistence type="predicted"/>
<keyword evidence="3" id="KW-1185">Reference proteome</keyword>
<evidence type="ECO:0000313" key="2">
    <source>
        <dbReference type="EMBL" id="RPB08866.1"/>
    </source>
</evidence>
<sequence length="215" mass="24200">MSMRDLVLFTVTCIIGLGTGLAAADAPRRLRPAAGQPGREETDDELFHRQMQELIAAYMLRLPAEEEQEVATEMERADSPTATEVENIRIIARRNRQINEGKALTLRHRIQRQYIGQPPNHQYLSELTHEINRLQRLNNRQQPNPLPVPAIRAATQPNNGLPVNFWRVRAAQIDQQPPRLTPQRTPRGPPADVRGEVQRGGRARTPGRARGGAQS</sequence>
<protein>
    <submittedName>
        <fullName evidence="2">Uncharacterized protein</fullName>
    </submittedName>
</protein>
<organism evidence="2 3">
    <name type="scientific">Morchella conica CCBAS932</name>
    <dbReference type="NCBI Taxonomy" id="1392247"/>
    <lineage>
        <taxon>Eukaryota</taxon>
        <taxon>Fungi</taxon>
        <taxon>Dikarya</taxon>
        <taxon>Ascomycota</taxon>
        <taxon>Pezizomycotina</taxon>
        <taxon>Pezizomycetes</taxon>
        <taxon>Pezizales</taxon>
        <taxon>Morchellaceae</taxon>
        <taxon>Morchella</taxon>
    </lineage>
</organism>
<dbReference type="EMBL" id="ML119158">
    <property type="protein sequence ID" value="RPB08866.1"/>
    <property type="molecule type" value="Genomic_DNA"/>
</dbReference>
<evidence type="ECO:0000313" key="3">
    <source>
        <dbReference type="Proteomes" id="UP000277580"/>
    </source>
</evidence>
<dbReference type="OrthoDB" id="10660135at2759"/>
<dbReference type="Proteomes" id="UP000277580">
    <property type="component" value="Unassembled WGS sequence"/>
</dbReference>
<gene>
    <name evidence="2" type="ORF">P167DRAFT_577919</name>
</gene>
<dbReference type="AlphaFoldDB" id="A0A3N4KEA5"/>
<evidence type="ECO:0000256" key="1">
    <source>
        <dbReference type="SAM" id="MobiDB-lite"/>
    </source>
</evidence>